<feature type="domain" description="DUF2059" evidence="2">
    <location>
        <begin position="69"/>
        <end position="124"/>
    </location>
</feature>
<dbReference type="Pfam" id="PF09832">
    <property type="entry name" value="DUF2059"/>
    <property type="match status" value="1"/>
</dbReference>
<dbReference type="EMBL" id="WMJY01000019">
    <property type="protein sequence ID" value="MTH30104.1"/>
    <property type="molecule type" value="Genomic_DNA"/>
</dbReference>
<keyword evidence="4" id="KW-1185">Reference proteome</keyword>
<gene>
    <name evidence="3" type="ORF">GJV77_09300</name>
</gene>
<dbReference type="AlphaFoldDB" id="A0A7K1GPG8"/>
<dbReference type="InterPro" id="IPR018637">
    <property type="entry name" value="DUF2059"/>
</dbReference>
<evidence type="ECO:0000256" key="1">
    <source>
        <dbReference type="SAM" id="SignalP"/>
    </source>
</evidence>
<reference evidence="3 4" key="1">
    <citation type="journal article" date="2006" name="Int. J. Syst. Evol. Microbiol.">
        <title>Myroides pelagicus sp. nov., isolated from seawater in Thailand.</title>
        <authorList>
            <person name="Yoon J."/>
            <person name="Maneerat S."/>
            <person name="Kawai F."/>
            <person name="Yokota A."/>
        </authorList>
    </citation>
    <scope>NUCLEOTIDE SEQUENCE [LARGE SCALE GENOMIC DNA]</scope>
    <source>
        <strain evidence="3 4">SM1T</strain>
    </source>
</reference>
<protein>
    <submittedName>
        <fullName evidence="3">DUF2059 domain-containing protein</fullName>
    </submittedName>
</protein>
<evidence type="ECO:0000259" key="2">
    <source>
        <dbReference type="Pfam" id="PF09832"/>
    </source>
</evidence>
<evidence type="ECO:0000313" key="4">
    <source>
        <dbReference type="Proteomes" id="UP000488936"/>
    </source>
</evidence>
<comment type="caution">
    <text evidence="3">The sequence shown here is derived from an EMBL/GenBank/DDBJ whole genome shotgun (WGS) entry which is preliminary data.</text>
</comment>
<evidence type="ECO:0000313" key="3">
    <source>
        <dbReference type="EMBL" id="MTH30104.1"/>
    </source>
</evidence>
<dbReference type="Proteomes" id="UP000488936">
    <property type="component" value="Unassembled WGS sequence"/>
</dbReference>
<feature type="signal peptide" evidence="1">
    <location>
        <begin position="1"/>
        <end position="19"/>
    </location>
</feature>
<dbReference type="RefSeq" id="WP_155036093.1">
    <property type="nucleotide sequence ID" value="NZ_JBHTIG010000004.1"/>
</dbReference>
<proteinExistence type="predicted"/>
<accession>A0A7K1GPG8</accession>
<keyword evidence="1" id="KW-0732">Signal</keyword>
<organism evidence="3 4">
    <name type="scientific">Myroides pelagicus</name>
    <dbReference type="NCBI Taxonomy" id="270914"/>
    <lineage>
        <taxon>Bacteria</taxon>
        <taxon>Pseudomonadati</taxon>
        <taxon>Bacteroidota</taxon>
        <taxon>Flavobacteriia</taxon>
        <taxon>Flavobacteriales</taxon>
        <taxon>Flavobacteriaceae</taxon>
        <taxon>Myroides</taxon>
    </lineage>
</organism>
<sequence length="132" mass="15413">MKKILLAFVLCFMAQMSFAQDFKSDTKKYMDMSGQFKIFEKLTSQLEENVPQEKKAEFNKELQSSLNLLMDKMAEMYMTEFTHQDIKELIKFYESPLGKKLSSKSGVLMEKGEKVGQEWAMGLQGLMMKYMQ</sequence>
<name>A0A7K1GPG8_9FLAO</name>
<dbReference type="OrthoDB" id="1143459at2"/>
<feature type="chain" id="PRO_5029507593" evidence="1">
    <location>
        <begin position="20"/>
        <end position="132"/>
    </location>
</feature>